<evidence type="ECO:0000313" key="3">
    <source>
        <dbReference type="Proteomes" id="UP001152747"/>
    </source>
</evidence>
<dbReference type="PANTHER" id="PTHR22941">
    <property type="entry name" value="SERPENTINE RECEPTOR"/>
    <property type="match status" value="1"/>
</dbReference>
<keyword evidence="1" id="KW-1133">Transmembrane helix</keyword>
<dbReference type="InterPro" id="IPR053220">
    <property type="entry name" value="Nematode_rcpt-like_serp_H"/>
</dbReference>
<feature type="transmembrane region" description="Helical" evidence="1">
    <location>
        <begin position="12"/>
        <end position="32"/>
    </location>
</feature>
<keyword evidence="1" id="KW-0472">Membrane</keyword>
<keyword evidence="3" id="KW-1185">Reference proteome</keyword>
<protein>
    <recommendedName>
        <fullName evidence="4">Serpentine Receptor, class H</fullName>
    </recommendedName>
</protein>
<evidence type="ECO:0000313" key="2">
    <source>
        <dbReference type="EMBL" id="CAI5450844.1"/>
    </source>
</evidence>
<feature type="transmembrane region" description="Helical" evidence="1">
    <location>
        <begin position="52"/>
        <end position="72"/>
    </location>
</feature>
<dbReference type="EMBL" id="CANHGI010000005">
    <property type="protein sequence ID" value="CAI5450844.1"/>
    <property type="molecule type" value="Genomic_DNA"/>
</dbReference>
<reference evidence="2" key="1">
    <citation type="submission" date="2022-11" db="EMBL/GenBank/DDBJ databases">
        <authorList>
            <person name="Kikuchi T."/>
        </authorList>
    </citation>
    <scope>NUCLEOTIDE SEQUENCE</scope>
    <source>
        <strain evidence="2">PS1010</strain>
    </source>
</reference>
<name>A0A9P1ITM1_9PELO</name>
<dbReference type="SUPFAM" id="SSF81321">
    <property type="entry name" value="Family A G protein-coupled receptor-like"/>
    <property type="match status" value="1"/>
</dbReference>
<gene>
    <name evidence="2" type="ORF">CAMP_LOCUS13481</name>
</gene>
<proteinExistence type="predicted"/>
<feature type="transmembrane region" description="Helical" evidence="1">
    <location>
        <begin position="149"/>
        <end position="176"/>
    </location>
</feature>
<dbReference type="Proteomes" id="UP001152747">
    <property type="component" value="Unassembled WGS sequence"/>
</dbReference>
<feature type="transmembrane region" description="Helical" evidence="1">
    <location>
        <begin position="196"/>
        <end position="219"/>
    </location>
</feature>
<comment type="caution">
    <text evidence="2">The sequence shown here is derived from an EMBL/GenBank/DDBJ whole genome shotgun (WGS) entry which is preliminary data.</text>
</comment>
<feature type="transmembrane region" description="Helical" evidence="1">
    <location>
        <begin position="234"/>
        <end position="254"/>
    </location>
</feature>
<dbReference type="Pfam" id="PF10318">
    <property type="entry name" value="7TM_GPCR_Srh"/>
    <property type="match status" value="1"/>
</dbReference>
<dbReference type="OrthoDB" id="5877491at2759"/>
<feature type="transmembrane region" description="Helical" evidence="1">
    <location>
        <begin position="93"/>
        <end position="112"/>
    </location>
</feature>
<evidence type="ECO:0008006" key="4">
    <source>
        <dbReference type="Google" id="ProtNLM"/>
    </source>
</evidence>
<organism evidence="2 3">
    <name type="scientific">Caenorhabditis angaria</name>
    <dbReference type="NCBI Taxonomy" id="860376"/>
    <lineage>
        <taxon>Eukaryota</taxon>
        <taxon>Metazoa</taxon>
        <taxon>Ecdysozoa</taxon>
        <taxon>Nematoda</taxon>
        <taxon>Chromadorea</taxon>
        <taxon>Rhabditida</taxon>
        <taxon>Rhabditina</taxon>
        <taxon>Rhabditomorpha</taxon>
        <taxon>Rhabditoidea</taxon>
        <taxon>Rhabditidae</taxon>
        <taxon>Peloderinae</taxon>
        <taxon>Caenorhabditis</taxon>
    </lineage>
</organism>
<dbReference type="InterPro" id="IPR019422">
    <property type="entry name" value="7TM_GPCR_serpentine_rcpt_Srh"/>
</dbReference>
<keyword evidence="1" id="KW-0812">Transmembrane</keyword>
<evidence type="ECO:0000256" key="1">
    <source>
        <dbReference type="SAM" id="Phobius"/>
    </source>
</evidence>
<dbReference type="AlphaFoldDB" id="A0A9P1ITM1"/>
<accession>A0A9P1ITM1</accession>
<sequence>MYNMRITMLNTHVWSTISDLVIGTLTIPYLFFPAIAGTPLGFFNYFEISPFIQTYIATCCIAEVGSSIVLLFENRYFYAVSEKYRINNPIYRNLFTIINCSIAFLFIIPLYFNIPDQILSKFLIIISYECLSNVINTHQITILTMDPKIVGILFIFITVFLFGQCIFFFVYSAISLYISSKNTILSERTKYLQRKYFISVCIQISVPMLLVVLPVYYFTFSIIMDYYNQDLNNLSFMIISMHGFVSTITTIFIYDHYRNYTFNLFSCRKDRRTSIISLKTIGETTFVR</sequence>
<dbReference type="PANTHER" id="PTHR22941:SF33">
    <property type="entry name" value="SERPENTINE RECEPTOR, CLASS H"/>
    <property type="match status" value="1"/>
</dbReference>